<name>A0A7R7ENJ8_9FIRM</name>
<evidence type="ECO:0000313" key="1">
    <source>
        <dbReference type="EMBL" id="BCN31835.1"/>
    </source>
</evidence>
<evidence type="ECO:0000313" key="2">
    <source>
        <dbReference type="Proteomes" id="UP000595897"/>
    </source>
</evidence>
<reference evidence="1 2" key="1">
    <citation type="submission" date="2020-11" db="EMBL/GenBank/DDBJ databases">
        <title>Draft genome sequencing of a Lachnospiraceae strain isolated from anoxic soil subjected to BSD treatment.</title>
        <authorList>
            <person name="Uek A."/>
            <person name="Tonouchi A."/>
        </authorList>
    </citation>
    <scope>NUCLEOTIDE SEQUENCE [LARGE SCALE GENOMIC DNA]</scope>
    <source>
        <strain evidence="1 2">TB5</strain>
    </source>
</reference>
<dbReference type="Pfam" id="PF12668">
    <property type="entry name" value="DUF3791"/>
    <property type="match status" value="1"/>
</dbReference>
<accession>A0A7R7ENJ8</accession>
<sequence length="73" mass="8402">MNQNEIEFAVFCIENIAQALQKNSKEIFELLVNESDILIDYIIPCYESLHTQSKQYIMDDIVDVMKSKGVIAC</sequence>
<protein>
    <submittedName>
        <fullName evidence="1">Transcriptional regulator</fullName>
    </submittedName>
</protein>
<organism evidence="1 2">
    <name type="scientific">Anaeromicropila herbilytica</name>
    <dbReference type="NCBI Taxonomy" id="2785025"/>
    <lineage>
        <taxon>Bacteria</taxon>
        <taxon>Bacillati</taxon>
        <taxon>Bacillota</taxon>
        <taxon>Clostridia</taxon>
        <taxon>Lachnospirales</taxon>
        <taxon>Lachnospiraceae</taxon>
        <taxon>Anaeromicropila</taxon>
    </lineage>
</organism>
<dbReference type="RefSeq" id="WP_271712926.1">
    <property type="nucleotide sequence ID" value="NZ_AP024169.1"/>
</dbReference>
<gene>
    <name evidence="1" type="ORF">bsdtb5_31300</name>
</gene>
<proteinExistence type="predicted"/>
<dbReference type="Proteomes" id="UP000595897">
    <property type="component" value="Chromosome"/>
</dbReference>
<dbReference type="AlphaFoldDB" id="A0A7R7ENJ8"/>
<keyword evidence="2" id="KW-1185">Reference proteome</keyword>
<dbReference type="EMBL" id="AP024169">
    <property type="protein sequence ID" value="BCN31835.1"/>
    <property type="molecule type" value="Genomic_DNA"/>
</dbReference>
<dbReference type="KEGG" id="ahb:bsdtb5_31300"/>
<dbReference type="InterPro" id="IPR024269">
    <property type="entry name" value="DUF3791"/>
</dbReference>